<evidence type="ECO:0000313" key="13">
    <source>
        <dbReference type="Proteomes" id="UP000475117"/>
    </source>
</evidence>
<dbReference type="SUPFAM" id="SSF52540">
    <property type="entry name" value="P-loop containing nucleoside triphosphate hydrolases"/>
    <property type="match status" value="1"/>
</dbReference>
<feature type="domain" description="RecF/RecN/SMC N-terminal" evidence="11">
    <location>
        <begin position="2"/>
        <end position="495"/>
    </location>
</feature>
<evidence type="ECO:0000256" key="2">
    <source>
        <dbReference type="ARBA" id="ARBA00009441"/>
    </source>
</evidence>
<keyword evidence="13" id="KW-1185">Reference proteome</keyword>
<sequence length="551" mass="60591">MLTTLRIQNLALVEELVWELSPGMVSVTGETGAGKSVIVGALNLVLGERADRSLVRSGEDKCVVEAVFQLPDTRKIDAILEESGGVACEDGQLLLRRVVSLGGANKQFVNCSPVTLQVMKAIGEYLIDLHGPHDHQSLLSRDHQRHLLDAFGAGVDLHAEYRLAWKTWQDAHNRWKQLRDSERASEQEVDLLEHQIKEIEAASLDDLDEEQMLDRYRRGTNAVRLIELSGLIGDAVDGDDGVVARLGDVQRAARELERLDPSAAELFSGLDSAVIELGELSSGLADYRDEVEIDPQEIAQLEQRVDVIESLKRKYGDTIDEVKSFYERASERLHSIQNRGDELERLEQEANRAEQSVREIGRKLSEVRAKAAPKLAVEIEANLKDLGFKQSRFAVDVEALDTPGPHGLDAVEFQFMPNPGEPAKPLRLIGSSGEISRVMLAVKSALAEQDQVALLVFDEIDANVGGEVAHAVGRKMQTIAAKRQLITITHLPQVAACGGQHFVVDKVVEDDRTYSKLREVSGDERVGEIARMLGGSTSESGRQHAKALLVG</sequence>
<evidence type="ECO:0000256" key="1">
    <source>
        <dbReference type="ARBA" id="ARBA00003618"/>
    </source>
</evidence>
<protein>
    <recommendedName>
        <fullName evidence="3 9">DNA repair protein RecN</fullName>
    </recommendedName>
    <alternativeName>
        <fullName evidence="8 9">Recombination protein N</fullName>
    </alternativeName>
</protein>
<dbReference type="FunFam" id="3.40.50.300:FF:000356">
    <property type="entry name" value="DNA repair protein RecN"/>
    <property type="match status" value="1"/>
</dbReference>
<keyword evidence="6" id="KW-0067">ATP-binding</keyword>
<name>A0A6B3L5E6_9BACT</name>
<dbReference type="Gene3D" id="3.40.50.300">
    <property type="entry name" value="P-loop containing nucleotide triphosphate hydrolases"/>
    <property type="match status" value="2"/>
</dbReference>
<comment type="function">
    <text evidence="1 9">May be involved in recombinational repair of damaged DNA.</text>
</comment>
<evidence type="ECO:0000256" key="9">
    <source>
        <dbReference type="PIRNR" id="PIRNR003128"/>
    </source>
</evidence>
<gene>
    <name evidence="12" type="primary">recN</name>
    <name evidence="12" type="ORF">G3M56_013870</name>
</gene>
<evidence type="ECO:0000256" key="3">
    <source>
        <dbReference type="ARBA" id="ARBA00021315"/>
    </source>
</evidence>
<dbReference type="InterPro" id="IPR027417">
    <property type="entry name" value="P-loop_NTPase"/>
</dbReference>
<dbReference type="NCBIfam" id="TIGR00634">
    <property type="entry name" value="recN"/>
    <property type="match status" value="1"/>
</dbReference>
<dbReference type="AlphaFoldDB" id="A0A6B3L5E6"/>
<dbReference type="CDD" id="cd03241">
    <property type="entry name" value="ABC_RecN"/>
    <property type="match status" value="2"/>
</dbReference>
<dbReference type="GO" id="GO:0006281">
    <property type="term" value="P:DNA repair"/>
    <property type="evidence" value="ECO:0007669"/>
    <property type="project" value="UniProtKB-KW"/>
</dbReference>
<dbReference type="GO" id="GO:0009432">
    <property type="term" value="P:SOS response"/>
    <property type="evidence" value="ECO:0007669"/>
    <property type="project" value="TreeGrafter"/>
</dbReference>
<accession>A0A6B3L5E6</accession>
<keyword evidence="5 9" id="KW-0227">DNA damage</keyword>
<dbReference type="GO" id="GO:0005524">
    <property type="term" value="F:ATP binding"/>
    <property type="evidence" value="ECO:0007669"/>
    <property type="project" value="UniProtKB-KW"/>
</dbReference>
<keyword evidence="7 9" id="KW-0234">DNA repair</keyword>
<evidence type="ECO:0000256" key="7">
    <source>
        <dbReference type="ARBA" id="ARBA00023204"/>
    </source>
</evidence>
<dbReference type="GO" id="GO:0006310">
    <property type="term" value="P:DNA recombination"/>
    <property type="evidence" value="ECO:0007669"/>
    <property type="project" value="InterPro"/>
</dbReference>
<comment type="similarity">
    <text evidence="2 9">Belongs to the RecN family.</text>
</comment>
<dbReference type="PANTHER" id="PTHR11059">
    <property type="entry name" value="DNA REPAIR PROTEIN RECN"/>
    <property type="match status" value="1"/>
</dbReference>
<dbReference type="InterPro" id="IPR003395">
    <property type="entry name" value="RecF/RecN/SMC_N"/>
</dbReference>
<evidence type="ECO:0000313" key="12">
    <source>
        <dbReference type="EMBL" id="QQL44934.1"/>
    </source>
</evidence>
<evidence type="ECO:0000256" key="4">
    <source>
        <dbReference type="ARBA" id="ARBA00022741"/>
    </source>
</evidence>
<keyword evidence="4" id="KW-0547">Nucleotide-binding</keyword>
<reference evidence="12 13" key="1">
    <citation type="submission" date="2020-12" db="EMBL/GenBank/DDBJ databases">
        <title>Sulforoseuscoccus oceanibium gen. nov., sp. nov., a representative of the phylum Verrucomicrobia with special cytoplasmic membrane, and proposal of Sulforoseuscoccusaceae fam. nov.</title>
        <authorList>
            <person name="Xi F."/>
        </authorList>
    </citation>
    <scope>NUCLEOTIDE SEQUENCE [LARGE SCALE GENOMIC DNA]</scope>
    <source>
        <strain evidence="12 13">T37</strain>
    </source>
</reference>
<dbReference type="GO" id="GO:0043590">
    <property type="term" value="C:bacterial nucleoid"/>
    <property type="evidence" value="ECO:0007669"/>
    <property type="project" value="TreeGrafter"/>
</dbReference>
<evidence type="ECO:0000259" key="11">
    <source>
        <dbReference type="Pfam" id="PF02463"/>
    </source>
</evidence>
<evidence type="ECO:0000256" key="10">
    <source>
        <dbReference type="SAM" id="Coils"/>
    </source>
</evidence>
<organism evidence="12 13">
    <name type="scientific">Sulfuriroseicoccus oceanibius</name>
    <dbReference type="NCBI Taxonomy" id="2707525"/>
    <lineage>
        <taxon>Bacteria</taxon>
        <taxon>Pseudomonadati</taxon>
        <taxon>Verrucomicrobiota</taxon>
        <taxon>Verrucomicrobiia</taxon>
        <taxon>Verrucomicrobiales</taxon>
        <taxon>Verrucomicrobiaceae</taxon>
        <taxon>Sulfuriroseicoccus</taxon>
    </lineage>
</organism>
<keyword evidence="10" id="KW-0175">Coiled coil</keyword>
<dbReference type="Proteomes" id="UP000475117">
    <property type="component" value="Chromosome"/>
</dbReference>
<feature type="coiled-coil region" evidence="10">
    <location>
        <begin position="326"/>
        <end position="370"/>
    </location>
</feature>
<dbReference type="PIRSF" id="PIRSF003128">
    <property type="entry name" value="RecN"/>
    <property type="match status" value="1"/>
</dbReference>
<dbReference type="PANTHER" id="PTHR11059:SF0">
    <property type="entry name" value="DNA REPAIR PROTEIN RECN"/>
    <property type="match status" value="1"/>
</dbReference>
<proteinExistence type="inferred from homology"/>
<dbReference type="KEGG" id="soa:G3M56_013870"/>
<dbReference type="EMBL" id="CP066776">
    <property type="protein sequence ID" value="QQL44934.1"/>
    <property type="molecule type" value="Genomic_DNA"/>
</dbReference>
<dbReference type="Pfam" id="PF02463">
    <property type="entry name" value="SMC_N"/>
    <property type="match status" value="1"/>
</dbReference>
<dbReference type="InterPro" id="IPR004604">
    <property type="entry name" value="DNA_recomb/repair_RecN"/>
</dbReference>
<evidence type="ECO:0000256" key="5">
    <source>
        <dbReference type="ARBA" id="ARBA00022763"/>
    </source>
</evidence>
<evidence type="ECO:0000256" key="6">
    <source>
        <dbReference type="ARBA" id="ARBA00022840"/>
    </source>
</evidence>
<dbReference type="RefSeq" id="WP_164365326.1">
    <property type="nucleotide sequence ID" value="NZ_CP066776.1"/>
</dbReference>
<evidence type="ECO:0000256" key="8">
    <source>
        <dbReference type="ARBA" id="ARBA00033408"/>
    </source>
</evidence>